<evidence type="ECO:0000313" key="2">
    <source>
        <dbReference type="EMBL" id="UVF22789.1"/>
    </source>
</evidence>
<organism evidence="2 3">
    <name type="scientific">Microvirga terrae</name>
    <dbReference type="NCBI Taxonomy" id="2740529"/>
    <lineage>
        <taxon>Bacteria</taxon>
        <taxon>Pseudomonadati</taxon>
        <taxon>Pseudomonadota</taxon>
        <taxon>Alphaproteobacteria</taxon>
        <taxon>Hyphomicrobiales</taxon>
        <taxon>Methylobacteriaceae</taxon>
        <taxon>Microvirga</taxon>
    </lineage>
</organism>
<keyword evidence="3" id="KW-1185">Reference proteome</keyword>
<evidence type="ECO:0000256" key="1">
    <source>
        <dbReference type="SAM" id="MobiDB-lite"/>
    </source>
</evidence>
<dbReference type="EMBL" id="CP102847">
    <property type="protein sequence ID" value="UVF22789.1"/>
    <property type="molecule type" value="Genomic_DNA"/>
</dbReference>
<feature type="region of interest" description="Disordered" evidence="1">
    <location>
        <begin position="247"/>
        <end position="268"/>
    </location>
</feature>
<evidence type="ECO:0008006" key="4">
    <source>
        <dbReference type="Google" id="ProtNLM"/>
    </source>
</evidence>
<protein>
    <recommendedName>
        <fullName evidence="4">Helix-turn-helix transcriptional regulator</fullName>
    </recommendedName>
</protein>
<evidence type="ECO:0000313" key="3">
    <source>
        <dbReference type="Proteomes" id="UP001017257"/>
    </source>
</evidence>
<feature type="compositionally biased region" description="Basic and acidic residues" evidence="1">
    <location>
        <begin position="248"/>
        <end position="266"/>
    </location>
</feature>
<accession>A0ABY5S2R7</accession>
<name>A0ABY5S2R7_9HYPH</name>
<reference evidence="2" key="1">
    <citation type="submission" date="2022-08" db="EMBL/GenBank/DDBJ databases">
        <title>Microvirga terrae sp. nov., isolated from soil.</title>
        <authorList>
            <person name="Kim K.H."/>
            <person name="Seo Y.L."/>
            <person name="Kim J.M."/>
            <person name="Lee J.K."/>
            <person name="Han D.M."/>
            <person name="Jeon C.O."/>
        </authorList>
    </citation>
    <scope>NUCLEOTIDE SEQUENCE</scope>
    <source>
        <strain evidence="2">R24</strain>
        <plasmid evidence="2">pR24_2</plasmid>
    </source>
</reference>
<geneLocation type="plasmid" evidence="2 3">
    <name>pR24_2</name>
</geneLocation>
<dbReference type="Proteomes" id="UP001017257">
    <property type="component" value="Plasmid pR24_2"/>
</dbReference>
<proteinExistence type="predicted"/>
<keyword evidence="2" id="KW-0614">Plasmid</keyword>
<dbReference type="RefSeq" id="WP_173949788.1">
    <property type="nucleotide sequence ID" value="NZ_CP102847.1"/>
</dbReference>
<gene>
    <name evidence="2" type="ORF">HPT29_027615</name>
</gene>
<sequence length="290" mass="32791">MPKNPPRSGRVMPIPGALKDRYEGYVALASNGLAGRRPSRGKDYLTKAQLMDEIGQQPTAFGNINRGRNAITIADAMALATSLRCNVEDLVFLDWPARQEIAKRRAEGHRRWKQAKVERLRRAMSAFPLPLSVPESWEALAEALGTSNMRLVIRKPSSQEAGLEVADIIDGAHGRLQNAGKLWKSNKEFAAAKSLEEYAAELKTEAGLHLLWGRYVERTHPDDDHGFIWLRKVLVVKVSRFAGEPDFTVDRSHEPREESFPEHNLNEEDDHGMADYIAWCGNRPFWEELR</sequence>